<dbReference type="InterPro" id="IPR039421">
    <property type="entry name" value="Type_1_exporter"/>
</dbReference>
<dbReference type="RefSeq" id="WP_036535028.1">
    <property type="nucleotide sequence ID" value="NZ_JJML01000041.1"/>
</dbReference>
<keyword evidence="10 11" id="KW-0472">Membrane</keyword>
<dbReference type="InterPro" id="IPR036640">
    <property type="entry name" value="ABC1_TM_sf"/>
</dbReference>
<keyword evidence="9 11" id="KW-1133">Transmembrane helix</keyword>
<dbReference type="InterPro" id="IPR003593">
    <property type="entry name" value="AAA+_ATPase"/>
</dbReference>
<dbReference type="FunFam" id="3.40.50.300:FF:000221">
    <property type="entry name" value="Multidrug ABC transporter ATP-binding protein"/>
    <property type="match status" value="1"/>
</dbReference>
<evidence type="ECO:0000256" key="7">
    <source>
        <dbReference type="ARBA" id="ARBA00022807"/>
    </source>
</evidence>
<feature type="transmembrane region" description="Helical" evidence="11">
    <location>
        <begin position="430"/>
        <end position="456"/>
    </location>
</feature>
<dbReference type="PROSITE" id="PS50893">
    <property type="entry name" value="ABC_TRANSPORTER_2"/>
    <property type="match status" value="1"/>
</dbReference>
<dbReference type="SUPFAM" id="SSF90123">
    <property type="entry name" value="ABC transporter transmembrane region"/>
    <property type="match status" value="1"/>
</dbReference>
<dbReference type="Pfam" id="PF00027">
    <property type="entry name" value="cNMP_binding"/>
    <property type="match status" value="1"/>
</dbReference>
<dbReference type="GO" id="GO:0005886">
    <property type="term" value="C:plasma membrane"/>
    <property type="evidence" value="ECO:0007669"/>
    <property type="project" value="UniProtKB-SubCell"/>
</dbReference>
<feature type="domain" description="Cyclic nucleotide-binding" evidence="12">
    <location>
        <begin position="17"/>
        <end position="120"/>
    </location>
</feature>
<dbReference type="InterPro" id="IPR003439">
    <property type="entry name" value="ABC_transporter-like_ATP-bd"/>
</dbReference>
<dbReference type="GO" id="GO:0008234">
    <property type="term" value="F:cysteine-type peptidase activity"/>
    <property type="evidence" value="ECO:0007669"/>
    <property type="project" value="UniProtKB-KW"/>
</dbReference>
<dbReference type="AlphaFoldDB" id="A0A098TJ41"/>
<dbReference type="PROSITE" id="PS50990">
    <property type="entry name" value="PEPTIDASE_C39"/>
    <property type="match status" value="1"/>
</dbReference>
<feature type="transmembrane region" description="Helical" evidence="11">
    <location>
        <begin position="572"/>
        <end position="591"/>
    </location>
</feature>
<keyword evidence="7" id="KW-0645">Protease</keyword>
<dbReference type="InterPro" id="IPR027417">
    <property type="entry name" value="P-loop_NTPase"/>
</dbReference>
<dbReference type="PROSITE" id="PS50929">
    <property type="entry name" value="ABC_TM1F"/>
    <property type="match status" value="1"/>
</dbReference>
<dbReference type="CDD" id="cd18782">
    <property type="entry name" value="ABC_6TM_PrtD_LapB_HlyB_like"/>
    <property type="match status" value="1"/>
</dbReference>
<evidence type="ECO:0000256" key="9">
    <source>
        <dbReference type="ARBA" id="ARBA00022989"/>
    </source>
</evidence>
<keyword evidence="2" id="KW-0813">Transport</keyword>
<evidence type="ECO:0000256" key="1">
    <source>
        <dbReference type="ARBA" id="ARBA00004651"/>
    </source>
</evidence>
<dbReference type="Pfam" id="PF03412">
    <property type="entry name" value="Peptidase_C39"/>
    <property type="match status" value="1"/>
</dbReference>
<dbReference type="Proteomes" id="UP000030170">
    <property type="component" value="Unassembled WGS sequence"/>
</dbReference>
<name>A0A098TJ41_9CYAN</name>
<dbReference type="SMART" id="SM00100">
    <property type="entry name" value="cNMP"/>
    <property type="match status" value="1"/>
</dbReference>
<dbReference type="CDD" id="cd02259">
    <property type="entry name" value="Peptidase_C39_like"/>
    <property type="match status" value="1"/>
</dbReference>
<dbReference type="InterPro" id="IPR014710">
    <property type="entry name" value="RmlC-like_jellyroll"/>
</dbReference>
<dbReference type="InterPro" id="IPR005074">
    <property type="entry name" value="Peptidase_C39"/>
</dbReference>
<dbReference type="InterPro" id="IPR011527">
    <property type="entry name" value="ABC1_TM_dom"/>
</dbReference>
<reference evidence="16 17" key="1">
    <citation type="journal article" date="2014" name="Mol. Ecol.">
        <title>Evolution of Synechococcus.</title>
        <authorList>
            <person name="Dvorak P."/>
            <person name="Casamatta D."/>
            <person name="Hasler P."/>
            <person name="Poulickova A."/>
            <person name="Ondrej V."/>
            <person name="Sanges R."/>
        </authorList>
    </citation>
    <scope>NUCLEOTIDE SEQUENCE [LARGE SCALE GENOMIC DNA]</scope>
    <source>
        <strain evidence="16 17">CAUP A 1101</strain>
    </source>
</reference>
<dbReference type="PROSITE" id="PS00211">
    <property type="entry name" value="ABC_TRANSPORTER_1"/>
    <property type="match status" value="1"/>
</dbReference>
<dbReference type="EMBL" id="JJML01000041">
    <property type="protein sequence ID" value="KGF72017.1"/>
    <property type="molecule type" value="Genomic_DNA"/>
</dbReference>
<dbReference type="InterPro" id="IPR018490">
    <property type="entry name" value="cNMP-bd_dom_sf"/>
</dbReference>
<evidence type="ECO:0000256" key="3">
    <source>
        <dbReference type="ARBA" id="ARBA00022475"/>
    </source>
</evidence>
<dbReference type="SUPFAM" id="SSF51206">
    <property type="entry name" value="cAMP-binding domain-like"/>
    <property type="match status" value="1"/>
</dbReference>
<keyword evidence="17" id="KW-1185">Reference proteome</keyword>
<dbReference type="PANTHER" id="PTHR43394:SF1">
    <property type="entry name" value="ATP-BINDING CASSETTE SUB-FAMILY B MEMBER 10, MITOCHONDRIAL"/>
    <property type="match status" value="1"/>
</dbReference>
<proteinExistence type="predicted"/>
<evidence type="ECO:0000256" key="8">
    <source>
        <dbReference type="ARBA" id="ARBA00022840"/>
    </source>
</evidence>
<keyword evidence="4 11" id="KW-0812">Transmembrane</keyword>
<gene>
    <name evidence="16" type="ORF">DO97_13380</name>
</gene>
<organism evidence="16 17">
    <name type="scientific">Neosynechococcus sphagnicola sy1</name>
    <dbReference type="NCBI Taxonomy" id="1497020"/>
    <lineage>
        <taxon>Bacteria</taxon>
        <taxon>Bacillati</taxon>
        <taxon>Cyanobacteriota</taxon>
        <taxon>Cyanophyceae</taxon>
        <taxon>Neosynechococcales</taxon>
        <taxon>Neosynechococcaceae</taxon>
        <taxon>Neosynechococcus</taxon>
    </lineage>
</organism>
<dbReference type="InterPro" id="IPR000595">
    <property type="entry name" value="cNMP-bd_dom"/>
</dbReference>
<dbReference type="SUPFAM" id="SSF52540">
    <property type="entry name" value="P-loop containing nucleoside triphosphate hydrolases"/>
    <property type="match status" value="1"/>
</dbReference>
<keyword evidence="6" id="KW-0378">Hydrolase</keyword>
<keyword evidence="5" id="KW-0547">Nucleotide-binding</keyword>
<dbReference type="Gene3D" id="3.90.70.10">
    <property type="entry name" value="Cysteine proteinases"/>
    <property type="match status" value="1"/>
</dbReference>
<feature type="transmembrane region" description="Helical" evidence="11">
    <location>
        <begin position="541"/>
        <end position="566"/>
    </location>
</feature>
<feature type="domain" description="ABC transmembrane type-1" evidence="14">
    <location>
        <begin position="434"/>
        <end position="713"/>
    </location>
</feature>
<evidence type="ECO:0000256" key="4">
    <source>
        <dbReference type="ARBA" id="ARBA00022692"/>
    </source>
</evidence>
<dbReference type="STRING" id="1497020.DO97_13380"/>
<evidence type="ECO:0000259" key="14">
    <source>
        <dbReference type="PROSITE" id="PS50929"/>
    </source>
</evidence>
<evidence type="ECO:0000259" key="12">
    <source>
        <dbReference type="PROSITE" id="PS50042"/>
    </source>
</evidence>
<dbReference type="Gene3D" id="2.60.120.10">
    <property type="entry name" value="Jelly Rolls"/>
    <property type="match status" value="1"/>
</dbReference>
<comment type="subcellular location">
    <subcellularLocation>
        <location evidence="1">Cell membrane</location>
        <topology evidence="1">Multi-pass membrane protein</topology>
    </subcellularLocation>
</comment>
<keyword evidence="8" id="KW-0067">ATP-binding</keyword>
<dbReference type="GO" id="GO:0015421">
    <property type="term" value="F:ABC-type oligopeptide transporter activity"/>
    <property type="evidence" value="ECO:0007669"/>
    <property type="project" value="TreeGrafter"/>
</dbReference>
<keyword evidence="7" id="KW-0788">Thiol protease</keyword>
<dbReference type="PROSITE" id="PS50042">
    <property type="entry name" value="CNMP_BINDING_3"/>
    <property type="match status" value="1"/>
</dbReference>
<evidence type="ECO:0000256" key="5">
    <source>
        <dbReference type="ARBA" id="ARBA00022741"/>
    </source>
</evidence>
<comment type="caution">
    <text evidence="16">The sequence shown here is derived from an EMBL/GenBank/DDBJ whole genome shotgun (WGS) entry which is preliminary data.</text>
</comment>
<dbReference type="PANTHER" id="PTHR43394">
    <property type="entry name" value="ATP-DEPENDENT PERMEASE MDL1, MITOCHONDRIAL"/>
    <property type="match status" value="1"/>
</dbReference>
<dbReference type="OrthoDB" id="516912at2"/>
<protein>
    <submittedName>
        <fullName evidence="16">Peptidase C39</fullName>
    </submittedName>
</protein>
<keyword evidence="3" id="KW-1003">Cell membrane</keyword>
<sequence>MKYTKSAIQEFLAQVPPFSQLSPNALEKLAQKLQLLRYRIGQKICVQETMPPHIALIYEGQGRLLAQDPRTQLLRTLNILKPGEIVGWESLLRGFPCETVIASTEVTCLVLKAAEFRGLLAQEPALVEAFRSRCGWVEVFDLLGRELERRADGATDLKDLTFNLQAEAIVRNLPSDRKLLQPLDPEYLWFISGGVASVEDVGHRLVDASIQLPPSSEGTESIRIVGFPKVEFDRQLTATALESAPVPVHGEVVPYATDEDLAADPDSIPQSEKTHYPWISARGPVDATIACFQMLSQFLGFRLQRDTVRRIITDQAQRTGNISLQLCGAIAELQGLHSQLVTIPVVQMSRIETPALIRWQDSFAILYEISDREFVLASPESGLLRQRPNLFAEMWGDSGEVLLLKLTKQTPQQRFSLKWFLPSVKRHSRVLIEVFIASFFVQIFALGQPLLFQIIIDKVINTGGLDSLNVLGVLMLVMAIFEGILSSLRTYLFVDTANRIDMNLGTEVIDHLLRLPLSYFEKRPVGDIASRLNELETIRQFLTGTALTAVLDSVFSVIYIVVMFIYNVPMTLIALSVVPLFGILTAIASPLRRQQLRAKAARAGETQAYLVEVVSGIQTVKAQNIELNARWQWQDRYARYVSAGFKTVMTSTTANSLGTFFNKLSNILLIWVGAYLVVNNQLTVGQLIAFRIIDSYATGPLIRLMQLWQNFQEVSISLDRLSDIIDTPQEVETTGRDNIPMPQIKGSVRYENVFFRFKPQGSWQINNVSINIPHGAFVGVAGQSGSGKSTLVKLLTRLYDLEAGRIVIDKYDIGKVELHSLRAQIGVVLQDTLLFDGTVQQNIALTNPDATPEQIVEAARIAYAHDFIMNLPIGYNSNVGERGAALSGGQRQRVAIARTVLQNPSLLILDEATSALDYNAEHQVCENLKVAFKDRTVFFITHRLPSIKSADIILMMDQGSVVEQGTHHELMSLRGLYYCLYQQQESEI</sequence>
<dbReference type="Pfam" id="PF00005">
    <property type="entry name" value="ABC_tran"/>
    <property type="match status" value="1"/>
</dbReference>
<evidence type="ECO:0000313" key="17">
    <source>
        <dbReference type="Proteomes" id="UP000030170"/>
    </source>
</evidence>
<dbReference type="SMART" id="SM00382">
    <property type="entry name" value="AAA"/>
    <property type="match status" value="1"/>
</dbReference>
<evidence type="ECO:0000256" key="11">
    <source>
        <dbReference type="SAM" id="Phobius"/>
    </source>
</evidence>
<evidence type="ECO:0000256" key="10">
    <source>
        <dbReference type="ARBA" id="ARBA00023136"/>
    </source>
</evidence>
<dbReference type="Gene3D" id="1.20.1560.10">
    <property type="entry name" value="ABC transporter type 1, transmembrane domain"/>
    <property type="match status" value="1"/>
</dbReference>
<dbReference type="Pfam" id="PF00664">
    <property type="entry name" value="ABC_membrane"/>
    <property type="match status" value="1"/>
</dbReference>
<evidence type="ECO:0000313" key="16">
    <source>
        <dbReference type="EMBL" id="KGF72017.1"/>
    </source>
</evidence>
<feature type="transmembrane region" description="Helical" evidence="11">
    <location>
        <begin position="468"/>
        <end position="492"/>
    </location>
</feature>
<evidence type="ECO:0000256" key="6">
    <source>
        <dbReference type="ARBA" id="ARBA00022801"/>
    </source>
</evidence>
<accession>A0A098TJ41</accession>
<dbReference type="InterPro" id="IPR017871">
    <property type="entry name" value="ABC_transporter-like_CS"/>
</dbReference>
<feature type="domain" description="ABC transporter" evidence="13">
    <location>
        <begin position="748"/>
        <end position="983"/>
    </location>
</feature>
<dbReference type="Gene3D" id="3.40.50.300">
    <property type="entry name" value="P-loop containing nucleotide triphosphate hydrolases"/>
    <property type="match status" value="1"/>
</dbReference>
<evidence type="ECO:0000256" key="2">
    <source>
        <dbReference type="ARBA" id="ARBA00022448"/>
    </source>
</evidence>
<dbReference type="GO" id="GO:0006508">
    <property type="term" value="P:proteolysis"/>
    <property type="evidence" value="ECO:0007669"/>
    <property type="project" value="InterPro"/>
</dbReference>
<dbReference type="CDD" id="cd00038">
    <property type="entry name" value="CAP_ED"/>
    <property type="match status" value="1"/>
</dbReference>
<feature type="domain" description="Peptidase C39" evidence="15">
    <location>
        <begin position="280"/>
        <end position="402"/>
    </location>
</feature>
<evidence type="ECO:0000259" key="13">
    <source>
        <dbReference type="PROSITE" id="PS50893"/>
    </source>
</evidence>
<evidence type="ECO:0000259" key="15">
    <source>
        <dbReference type="PROSITE" id="PS50990"/>
    </source>
</evidence>
<dbReference type="GO" id="GO:0005524">
    <property type="term" value="F:ATP binding"/>
    <property type="evidence" value="ECO:0007669"/>
    <property type="project" value="UniProtKB-KW"/>
</dbReference>
<dbReference type="GO" id="GO:0016887">
    <property type="term" value="F:ATP hydrolysis activity"/>
    <property type="evidence" value="ECO:0007669"/>
    <property type="project" value="InterPro"/>
</dbReference>